<protein>
    <recommendedName>
        <fullName evidence="19">Electron transfer flavoprotein-ubiquinone oxidoreductase</fullName>
        <shortName evidence="19">ETF-QO</shortName>
        <ecNumber evidence="19">1.5.5.1</ecNumber>
    </recommendedName>
</protein>
<evidence type="ECO:0000256" key="2">
    <source>
        <dbReference type="ARBA" id="ARBA00002819"/>
    </source>
</evidence>
<dbReference type="Gene3D" id="3.30.70.20">
    <property type="match status" value="1"/>
</dbReference>
<comment type="caution">
    <text evidence="22">The sequence shown here is derived from an EMBL/GenBank/DDBJ whole genome shotgun (WGS) entry which is preliminary data.</text>
</comment>
<comment type="subcellular location">
    <subcellularLocation>
        <location evidence="3">Mitochondrion inner membrane</location>
    </subcellularLocation>
</comment>
<evidence type="ECO:0000256" key="1">
    <source>
        <dbReference type="ARBA" id="ARBA00001974"/>
    </source>
</evidence>
<evidence type="ECO:0000313" key="23">
    <source>
        <dbReference type="Proteomes" id="UP001304895"/>
    </source>
</evidence>
<evidence type="ECO:0000256" key="7">
    <source>
        <dbReference type="ARBA" id="ARBA00022723"/>
    </source>
</evidence>
<comment type="similarity">
    <text evidence="4">Belongs to the ETF-QO/FixC family.</text>
</comment>
<feature type="region of interest" description="Disordered" evidence="20">
    <location>
        <begin position="61"/>
        <end position="84"/>
    </location>
</feature>
<dbReference type="InterPro" id="IPR036188">
    <property type="entry name" value="FAD/NAD-bd_sf"/>
</dbReference>
<comment type="function">
    <text evidence="2 19">Accepts electrons from ETF and reduces ubiquinone.</text>
</comment>
<evidence type="ECO:0000256" key="10">
    <source>
        <dbReference type="ARBA" id="ARBA00022946"/>
    </source>
</evidence>
<dbReference type="AlphaFoldDB" id="A0AAN6UDG0"/>
<evidence type="ECO:0000256" key="8">
    <source>
        <dbReference type="ARBA" id="ARBA00022792"/>
    </source>
</evidence>
<evidence type="ECO:0000256" key="9">
    <source>
        <dbReference type="ARBA" id="ARBA00022827"/>
    </source>
</evidence>
<evidence type="ECO:0000256" key="12">
    <source>
        <dbReference type="ARBA" id="ARBA00023002"/>
    </source>
</evidence>
<keyword evidence="10" id="KW-0809">Transit peptide</keyword>
<dbReference type="SUPFAM" id="SSF54373">
    <property type="entry name" value="FAD-linked reductases, C-terminal domain"/>
    <property type="match status" value="1"/>
</dbReference>
<accession>A0AAN6UDG0</accession>
<evidence type="ECO:0000256" key="5">
    <source>
        <dbReference type="ARBA" id="ARBA00022448"/>
    </source>
</evidence>
<keyword evidence="12 19" id="KW-0560">Oxidoreductase</keyword>
<dbReference type="InterPro" id="IPR017896">
    <property type="entry name" value="4Fe4S_Fe-S-bd"/>
</dbReference>
<dbReference type="FunFam" id="3.30.70.20:FF:000015">
    <property type="entry name" value="Electron transfer flavoprotein-ubiquinone oxidoreductase"/>
    <property type="match status" value="1"/>
</dbReference>
<keyword evidence="8" id="KW-0999">Mitochondrion inner membrane</keyword>
<evidence type="ECO:0000313" key="22">
    <source>
        <dbReference type="EMBL" id="KAK4130982.1"/>
    </source>
</evidence>
<dbReference type="Proteomes" id="UP001304895">
    <property type="component" value="Unassembled WGS sequence"/>
</dbReference>
<evidence type="ECO:0000256" key="11">
    <source>
        <dbReference type="ARBA" id="ARBA00022982"/>
    </source>
</evidence>
<dbReference type="GO" id="GO:0004174">
    <property type="term" value="F:electron-transferring-flavoprotein dehydrogenase activity"/>
    <property type="evidence" value="ECO:0007669"/>
    <property type="project" value="UniProtKB-UniRule"/>
</dbReference>
<keyword evidence="14 19" id="KW-0411">Iron-sulfur</keyword>
<dbReference type="PROSITE" id="PS51379">
    <property type="entry name" value="4FE4S_FER_2"/>
    <property type="match status" value="1"/>
</dbReference>
<evidence type="ECO:0000256" key="17">
    <source>
        <dbReference type="ARBA" id="ARBA00023136"/>
    </source>
</evidence>
<keyword evidence="6 19" id="KW-0285">Flavoprotein</keyword>
<keyword evidence="9 19" id="KW-0274">FAD</keyword>
<dbReference type="EC" id="1.5.5.1" evidence="19"/>
<dbReference type="Gene3D" id="3.30.9.90">
    <property type="match status" value="1"/>
</dbReference>
<keyword evidence="11 19" id="KW-0249">Electron transport</keyword>
<keyword evidence="16" id="KW-0496">Mitochondrion</keyword>
<keyword evidence="7 19" id="KW-0479">Metal-binding</keyword>
<reference evidence="22" key="2">
    <citation type="submission" date="2023-05" db="EMBL/GenBank/DDBJ databases">
        <authorList>
            <consortium name="Lawrence Berkeley National Laboratory"/>
            <person name="Steindorff A."/>
            <person name="Hensen N."/>
            <person name="Bonometti L."/>
            <person name="Westerberg I."/>
            <person name="Brannstrom I.O."/>
            <person name="Guillou S."/>
            <person name="Cros-Aarteil S."/>
            <person name="Calhoun S."/>
            <person name="Haridas S."/>
            <person name="Kuo A."/>
            <person name="Mondo S."/>
            <person name="Pangilinan J."/>
            <person name="Riley R."/>
            <person name="Labutti K."/>
            <person name="Andreopoulos B."/>
            <person name="Lipzen A."/>
            <person name="Chen C."/>
            <person name="Yanf M."/>
            <person name="Daum C."/>
            <person name="Ng V."/>
            <person name="Clum A."/>
            <person name="Ohm R."/>
            <person name="Martin F."/>
            <person name="Silar P."/>
            <person name="Natvig D."/>
            <person name="Lalanne C."/>
            <person name="Gautier V."/>
            <person name="Ament-Velasquez S.L."/>
            <person name="Kruys A."/>
            <person name="Hutchinson M.I."/>
            <person name="Powell A.J."/>
            <person name="Barry K."/>
            <person name="Miller A.N."/>
            <person name="Grigoriev I.V."/>
            <person name="Debuchy R."/>
            <person name="Gladieux P."/>
            <person name="Thoren M.H."/>
            <person name="Johannesson H."/>
        </authorList>
    </citation>
    <scope>NUCLEOTIDE SEQUENCE</scope>
    <source>
        <strain evidence="22">CBS 123565</strain>
    </source>
</reference>
<sequence length="640" mass="70384">MSASVRLTTGLCRRAATAPAPTTRLQQARGIRCLSSAACSRLQRRPDVRATYGAAFGARVPSRPLSTTRPRSSADVDDEPFDPASIERESDEVDVCIVGGGPAGLASAIRLKQLANEAGNEDFRVLLLEKAGELGAHILSGAVIQPTAIDELIPDWLDESSENHFAGATAAGSDSMRFLTKTMAIPVPTPPQMNNHGNYIISLNEFTKWLGERADEIGVEVYPGFAASEVLYRTDGSVKGVATNDLGLARNGQPKESFERGMEFHARVTLFGEGCHGSLSKQVIKKFDLRRESQPQTYGLGIKEVWEVQPDKFKKGQITHSMGYPLPYDTYGGSWMYHFGDNLVSIGQVVALDYPNPWLSPYGEFQKLKQHPLYKNVIEGGKCISYGARALIEGGFQSIPKVAFPGGALIGDSAGFVNVPKIKGTHNAMKSGMLAAEAAWNALRDADDGGSVFLYEYEDALRKSSIWRELKEVRNMRPSFHNPLGVYGGMLYSGLEAFLLKGRVPWTLRHKIPDHEATKPADACTKIEYPKPDGKISFDILTSVSRTGTNHEEDQPVHLQVKDWDRHTAETWPAFKGIENRFCPAGVYEYIEDASKPEGVRFQINAQNCIHCKTCDIKAPNQDINWQVPQGGEGPKYYKT</sequence>
<evidence type="ECO:0000256" key="13">
    <source>
        <dbReference type="ARBA" id="ARBA00023004"/>
    </source>
</evidence>
<evidence type="ECO:0000256" key="3">
    <source>
        <dbReference type="ARBA" id="ARBA00004273"/>
    </source>
</evidence>
<keyword evidence="13 19" id="KW-0408">Iron</keyword>
<dbReference type="PANTHER" id="PTHR10617:SF107">
    <property type="entry name" value="ELECTRON TRANSFER FLAVOPROTEIN-UBIQUINONE OXIDOREDUCTASE, MITOCHONDRIAL"/>
    <property type="match status" value="1"/>
</dbReference>
<comment type="cofactor">
    <cofactor evidence="19">
        <name>[4Fe-4S] cluster</name>
        <dbReference type="ChEBI" id="CHEBI:49883"/>
    </cofactor>
    <text evidence="19">Binds 1 [4Fe-4S] cluster.</text>
</comment>
<feature type="domain" description="4Fe-4S ferredoxin-type" evidence="21">
    <location>
        <begin position="600"/>
        <end position="629"/>
    </location>
</feature>
<keyword evidence="23" id="KW-1185">Reference proteome</keyword>
<evidence type="ECO:0000256" key="19">
    <source>
        <dbReference type="RuleBase" id="RU366068"/>
    </source>
</evidence>
<evidence type="ECO:0000256" key="15">
    <source>
        <dbReference type="ARBA" id="ARBA00023075"/>
    </source>
</evidence>
<dbReference type="PANTHER" id="PTHR10617">
    <property type="entry name" value="ELECTRON TRANSFER FLAVOPROTEIN-UBIQUINONE OXIDOREDUCTASE"/>
    <property type="match status" value="1"/>
</dbReference>
<comment type="cofactor">
    <cofactor evidence="1 19">
        <name>FAD</name>
        <dbReference type="ChEBI" id="CHEBI:57692"/>
    </cofactor>
</comment>
<keyword evidence="17" id="KW-0472">Membrane</keyword>
<evidence type="ECO:0000256" key="4">
    <source>
        <dbReference type="ARBA" id="ARBA00006796"/>
    </source>
</evidence>
<feature type="compositionally biased region" description="Low complexity" evidence="20">
    <location>
        <begin position="61"/>
        <end position="73"/>
    </location>
</feature>
<dbReference type="GO" id="GO:0046872">
    <property type="term" value="F:metal ion binding"/>
    <property type="evidence" value="ECO:0007669"/>
    <property type="project" value="UniProtKB-KW"/>
</dbReference>
<organism evidence="22 23">
    <name type="scientific">Trichocladium antarcticum</name>
    <dbReference type="NCBI Taxonomy" id="1450529"/>
    <lineage>
        <taxon>Eukaryota</taxon>
        <taxon>Fungi</taxon>
        <taxon>Dikarya</taxon>
        <taxon>Ascomycota</taxon>
        <taxon>Pezizomycotina</taxon>
        <taxon>Sordariomycetes</taxon>
        <taxon>Sordariomycetidae</taxon>
        <taxon>Sordariales</taxon>
        <taxon>Chaetomiaceae</taxon>
        <taxon>Trichocladium</taxon>
    </lineage>
</organism>
<evidence type="ECO:0000259" key="21">
    <source>
        <dbReference type="PROSITE" id="PS51379"/>
    </source>
</evidence>
<evidence type="ECO:0000256" key="18">
    <source>
        <dbReference type="ARBA" id="ARBA00052682"/>
    </source>
</evidence>
<reference evidence="22" key="1">
    <citation type="journal article" date="2023" name="Mol. Phylogenet. Evol.">
        <title>Genome-scale phylogeny and comparative genomics of the fungal order Sordariales.</title>
        <authorList>
            <person name="Hensen N."/>
            <person name="Bonometti L."/>
            <person name="Westerberg I."/>
            <person name="Brannstrom I.O."/>
            <person name="Guillou S."/>
            <person name="Cros-Aarteil S."/>
            <person name="Calhoun S."/>
            <person name="Haridas S."/>
            <person name="Kuo A."/>
            <person name="Mondo S."/>
            <person name="Pangilinan J."/>
            <person name="Riley R."/>
            <person name="LaButti K."/>
            <person name="Andreopoulos B."/>
            <person name="Lipzen A."/>
            <person name="Chen C."/>
            <person name="Yan M."/>
            <person name="Daum C."/>
            <person name="Ng V."/>
            <person name="Clum A."/>
            <person name="Steindorff A."/>
            <person name="Ohm R.A."/>
            <person name="Martin F."/>
            <person name="Silar P."/>
            <person name="Natvig D.O."/>
            <person name="Lalanne C."/>
            <person name="Gautier V."/>
            <person name="Ament-Velasquez S.L."/>
            <person name="Kruys A."/>
            <person name="Hutchinson M.I."/>
            <person name="Powell A.J."/>
            <person name="Barry K."/>
            <person name="Miller A.N."/>
            <person name="Grigoriev I.V."/>
            <person name="Debuchy R."/>
            <person name="Gladieux P."/>
            <person name="Hiltunen Thoren M."/>
            <person name="Johannesson H."/>
        </authorList>
    </citation>
    <scope>NUCLEOTIDE SEQUENCE</scope>
    <source>
        <strain evidence="22">CBS 123565</strain>
    </source>
</reference>
<dbReference type="Pfam" id="PF05187">
    <property type="entry name" value="Fer4_ETF_QO"/>
    <property type="match status" value="1"/>
</dbReference>
<dbReference type="Gene3D" id="3.50.50.60">
    <property type="entry name" value="FAD/NAD(P)-binding domain"/>
    <property type="match status" value="1"/>
</dbReference>
<dbReference type="GO" id="GO:0051539">
    <property type="term" value="F:4 iron, 4 sulfur cluster binding"/>
    <property type="evidence" value="ECO:0007669"/>
    <property type="project" value="UniProtKB-UniRule"/>
</dbReference>
<dbReference type="Pfam" id="PF13450">
    <property type="entry name" value="NAD_binding_8"/>
    <property type="match status" value="1"/>
</dbReference>
<dbReference type="InterPro" id="IPR007859">
    <property type="entry name" value="ETF-QO/FixX_C"/>
</dbReference>
<comment type="catalytic activity">
    <reaction evidence="18 19">
        <text>a ubiquinone + reduced [electron-transfer flavoprotein] = a ubiquinol + oxidized [electron-transfer flavoprotein] + H(+)</text>
        <dbReference type="Rhea" id="RHEA:24052"/>
        <dbReference type="Rhea" id="RHEA-COMP:9565"/>
        <dbReference type="Rhea" id="RHEA-COMP:9566"/>
        <dbReference type="Rhea" id="RHEA-COMP:10685"/>
        <dbReference type="Rhea" id="RHEA-COMP:10686"/>
        <dbReference type="ChEBI" id="CHEBI:15378"/>
        <dbReference type="ChEBI" id="CHEBI:16389"/>
        <dbReference type="ChEBI" id="CHEBI:17976"/>
        <dbReference type="ChEBI" id="CHEBI:57692"/>
        <dbReference type="ChEBI" id="CHEBI:58307"/>
        <dbReference type="EC" id="1.5.5.1"/>
    </reaction>
</comment>
<evidence type="ECO:0000256" key="6">
    <source>
        <dbReference type="ARBA" id="ARBA00022630"/>
    </source>
</evidence>
<name>A0AAN6UDG0_9PEZI</name>
<dbReference type="InterPro" id="IPR040156">
    <property type="entry name" value="ETF-QO"/>
</dbReference>
<dbReference type="SUPFAM" id="SSF54862">
    <property type="entry name" value="4Fe-4S ferredoxins"/>
    <property type="match status" value="1"/>
</dbReference>
<dbReference type="EMBL" id="MU853429">
    <property type="protein sequence ID" value="KAK4130982.1"/>
    <property type="molecule type" value="Genomic_DNA"/>
</dbReference>
<keyword evidence="5 19" id="KW-0813">Transport</keyword>
<proteinExistence type="inferred from homology"/>
<evidence type="ECO:0000256" key="16">
    <source>
        <dbReference type="ARBA" id="ARBA00023128"/>
    </source>
</evidence>
<dbReference type="GO" id="GO:0005743">
    <property type="term" value="C:mitochondrial inner membrane"/>
    <property type="evidence" value="ECO:0007669"/>
    <property type="project" value="UniProtKB-SubCell"/>
</dbReference>
<evidence type="ECO:0000256" key="14">
    <source>
        <dbReference type="ARBA" id="ARBA00023014"/>
    </source>
</evidence>
<dbReference type="SUPFAM" id="SSF51905">
    <property type="entry name" value="FAD/NAD(P)-binding domain"/>
    <property type="match status" value="1"/>
</dbReference>
<dbReference type="InterPro" id="IPR049398">
    <property type="entry name" value="ETF-QO/FixC_UQ-bd"/>
</dbReference>
<evidence type="ECO:0000256" key="20">
    <source>
        <dbReference type="SAM" id="MobiDB-lite"/>
    </source>
</evidence>
<dbReference type="Pfam" id="PF21162">
    <property type="entry name" value="ETFQO_UQ-bd"/>
    <property type="match status" value="1"/>
</dbReference>
<gene>
    <name evidence="22" type="ORF">BT67DRAFT_445134</name>
</gene>
<keyword evidence="15 19" id="KW-0830">Ubiquinone</keyword>